<evidence type="ECO:0000313" key="2">
    <source>
        <dbReference type="Proteomes" id="UP001597180"/>
    </source>
</evidence>
<keyword evidence="2" id="KW-1185">Reference proteome</keyword>
<dbReference type="Proteomes" id="UP001597180">
    <property type="component" value="Unassembled WGS sequence"/>
</dbReference>
<dbReference type="EMBL" id="JBHTLU010000012">
    <property type="protein sequence ID" value="MFD1219559.1"/>
    <property type="molecule type" value="Genomic_DNA"/>
</dbReference>
<protein>
    <submittedName>
        <fullName evidence="1">Uncharacterized protein</fullName>
    </submittedName>
</protein>
<accession>A0ABW3UJ49</accession>
<gene>
    <name evidence="1" type="ORF">ACFQ4B_05480</name>
</gene>
<evidence type="ECO:0000313" key="1">
    <source>
        <dbReference type="EMBL" id="MFD1219559.1"/>
    </source>
</evidence>
<sequence>MERLYEVKYRILTKNFTMTIWIEENHELNLRKIIKDRICKTNEVDIEKIKITSINDVTPESE</sequence>
<reference evidence="2" key="1">
    <citation type="journal article" date="2019" name="Int. J. Syst. Evol. Microbiol.">
        <title>The Global Catalogue of Microorganisms (GCM) 10K type strain sequencing project: providing services to taxonomists for standard genome sequencing and annotation.</title>
        <authorList>
            <consortium name="The Broad Institute Genomics Platform"/>
            <consortium name="The Broad Institute Genome Sequencing Center for Infectious Disease"/>
            <person name="Wu L."/>
            <person name="Ma J."/>
        </authorList>
    </citation>
    <scope>NUCLEOTIDE SEQUENCE [LARGE SCALE GENOMIC DNA]</scope>
    <source>
        <strain evidence="2">CCUG 53270</strain>
    </source>
</reference>
<name>A0ABW3UJ49_9BACL</name>
<dbReference type="RefSeq" id="WP_345595030.1">
    <property type="nucleotide sequence ID" value="NZ_BAABJG010000055.1"/>
</dbReference>
<proteinExistence type="predicted"/>
<organism evidence="1 2">
    <name type="scientific">Paenibacillus vulneris</name>
    <dbReference type="NCBI Taxonomy" id="1133364"/>
    <lineage>
        <taxon>Bacteria</taxon>
        <taxon>Bacillati</taxon>
        <taxon>Bacillota</taxon>
        <taxon>Bacilli</taxon>
        <taxon>Bacillales</taxon>
        <taxon>Paenibacillaceae</taxon>
        <taxon>Paenibacillus</taxon>
    </lineage>
</organism>
<comment type="caution">
    <text evidence="1">The sequence shown here is derived from an EMBL/GenBank/DDBJ whole genome shotgun (WGS) entry which is preliminary data.</text>
</comment>